<reference evidence="2" key="2">
    <citation type="journal article" date="2021" name="PeerJ">
        <title>Extensive microbial diversity within the chicken gut microbiome revealed by metagenomics and culture.</title>
        <authorList>
            <person name="Gilroy R."/>
            <person name="Ravi A."/>
            <person name="Getino M."/>
            <person name="Pursley I."/>
            <person name="Horton D.L."/>
            <person name="Alikhan N.F."/>
            <person name="Baker D."/>
            <person name="Gharbi K."/>
            <person name="Hall N."/>
            <person name="Watson M."/>
            <person name="Adriaenssens E.M."/>
            <person name="Foster-Nyarko E."/>
            <person name="Jarju S."/>
            <person name="Secka A."/>
            <person name="Antonio M."/>
            <person name="Oren A."/>
            <person name="Chaudhuri R.R."/>
            <person name="La Ragione R."/>
            <person name="Hildebrand F."/>
            <person name="Pallen M.J."/>
        </authorList>
    </citation>
    <scope>NUCLEOTIDE SEQUENCE</scope>
    <source>
        <strain evidence="2">13361</strain>
    </source>
</reference>
<reference evidence="2" key="1">
    <citation type="submission" date="2020-10" db="EMBL/GenBank/DDBJ databases">
        <authorList>
            <person name="Gilroy R."/>
        </authorList>
    </citation>
    <scope>NUCLEOTIDE SEQUENCE</scope>
    <source>
        <strain evidence="2">13361</strain>
    </source>
</reference>
<protein>
    <submittedName>
        <fullName evidence="2">Recombinase family protein</fullName>
    </submittedName>
</protein>
<evidence type="ECO:0000259" key="1">
    <source>
        <dbReference type="PROSITE" id="PS51737"/>
    </source>
</evidence>
<dbReference type="PANTHER" id="PTHR30461:SF24">
    <property type="entry name" value="SITE-SPECIFIC INTEGRASE_RESOLVASE-RELATED"/>
    <property type="match status" value="1"/>
</dbReference>
<dbReference type="InterPro" id="IPR038109">
    <property type="entry name" value="DNA_bind_recomb_sf"/>
</dbReference>
<dbReference type="Pfam" id="PF07508">
    <property type="entry name" value="Recombinase"/>
    <property type="match status" value="1"/>
</dbReference>
<evidence type="ECO:0000313" key="3">
    <source>
        <dbReference type="Proteomes" id="UP000886796"/>
    </source>
</evidence>
<comment type="caution">
    <text evidence="2">The sequence shown here is derived from an EMBL/GenBank/DDBJ whole genome shotgun (WGS) entry which is preliminary data.</text>
</comment>
<dbReference type="GO" id="GO:0000150">
    <property type="term" value="F:DNA strand exchange activity"/>
    <property type="evidence" value="ECO:0007669"/>
    <property type="project" value="InterPro"/>
</dbReference>
<proteinExistence type="predicted"/>
<dbReference type="Proteomes" id="UP000886796">
    <property type="component" value="Unassembled WGS sequence"/>
</dbReference>
<organism evidence="2 3">
    <name type="scientific">Candidatus Faecousia excrementigallinarum</name>
    <dbReference type="NCBI Taxonomy" id="2840806"/>
    <lineage>
        <taxon>Bacteria</taxon>
        <taxon>Bacillati</taxon>
        <taxon>Bacillota</taxon>
        <taxon>Clostridia</taxon>
        <taxon>Eubacteriales</taxon>
        <taxon>Oscillospiraceae</taxon>
        <taxon>Faecousia</taxon>
    </lineage>
</organism>
<dbReference type="PROSITE" id="PS51737">
    <property type="entry name" value="RECOMBINASE_DNA_BIND"/>
    <property type="match status" value="1"/>
</dbReference>
<dbReference type="EMBL" id="DVFK01000009">
    <property type="protein sequence ID" value="HIQ66997.1"/>
    <property type="molecule type" value="Genomic_DNA"/>
</dbReference>
<feature type="domain" description="Recombinase" evidence="1">
    <location>
        <begin position="7"/>
        <end position="102"/>
    </location>
</feature>
<sequence length="250" mass="28371">MGIRKQPFGYRVEMGEVVLHAQEAKLVEYIFQQYLSGASFNTLVAQLREQSIPYDEGKLWNKNMVARILEDHRYTGEGGYPAITDQETLSRVLEKRSAKQAPAQKTEAQKLLRRLSGHTATEQMEQQVLNLLNGLIISPERITLPEPEHLPKTPVQALQRELDTVMDQQPIDEDAAQKLILAIAAAQYSAINPNQYETIRLRKLLSKQELMTELDAELLQSSVSAILCYRDGTMDIQLKNHQMIGRSETV</sequence>
<dbReference type="Gene3D" id="3.90.1750.20">
    <property type="entry name" value="Putative Large Serine Recombinase, Chain B, Domain 2"/>
    <property type="match status" value="1"/>
</dbReference>
<dbReference type="InterPro" id="IPR011109">
    <property type="entry name" value="DNA_bind_recombinase_dom"/>
</dbReference>
<dbReference type="PANTHER" id="PTHR30461">
    <property type="entry name" value="DNA-INVERTASE FROM LAMBDOID PROPHAGE"/>
    <property type="match status" value="1"/>
</dbReference>
<dbReference type="AlphaFoldDB" id="A0A9D1CL98"/>
<dbReference type="GO" id="GO:0003677">
    <property type="term" value="F:DNA binding"/>
    <property type="evidence" value="ECO:0007669"/>
    <property type="project" value="InterPro"/>
</dbReference>
<gene>
    <name evidence="2" type="ORF">IAB74_00605</name>
</gene>
<dbReference type="InterPro" id="IPR050639">
    <property type="entry name" value="SSR_resolvase"/>
</dbReference>
<evidence type="ECO:0000313" key="2">
    <source>
        <dbReference type="EMBL" id="HIQ66997.1"/>
    </source>
</evidence>
<name>A0A9D1CL98_9FIRM</name>
<accession>A0A9D1CL98</accession>